<dbReference type="FunFam" id="3.10.120.10:FF:000002">
    <property type="entry name" value="Cytochrome b5 type B"/>
    <property type="match status" value="1"/>
</dbReference>
<evidence type="ECO:0000313" key="18">
    <source>
        <dbReference type="Proteomes" id="UP001432322"/>
    </source>
</evidence>
<proteinExistence type="inferred from homology"/>
<keyword evidence="6" id="KW-0256">Endoplasmic reticulum</keyword>
<dbReference type="InterPro" id="IPR050668">
    <property type="entry name" value="Cytochrome_b5"/>
</dbReference>
<dbReference type="Pfam" id="PF00173">
    <property type="entry name" value="Cyt-b5"/>
    <property type="match status" value="1"/>
</dbReference>
<evidence type="ECO:0000256" key="2">
    <source>
        <dbReference type="ARBA" id="ARBA00022448"/>
    </source>
</evidence>
<keyword evidence="5" id="KW-0479">Metal-binding</keyword>
<dbReference type="GO" id="GO:0005789">
    <property type="term" value="C:endoplasmic reticulum membrane"/>
    <property type="evidence" value="ECO:0007669"/>
    <property type="project" value="UniProtKB-SubCell"/>
</dbReference>
<reference evidence="16" key="1">
    <citation type="submission" date="2023-10" db="EMBL/GenBank/DDBJ databases">
        <title>Genome assembly of Pristionchus species.</title>
        <authorList>
            <person name="Yoshida K."/>
            <person name="Sommer R.J."/>
        </authorList>
    </citation>
    <scope>NUCLEOTIDE SEQUENCE</scope>
    <source>
        <strain evidence="16">RS5133</strain>
    </source>
</reference>
<evidence type="ECO:0000256" key="8">
    <source>
        <dbReference type="ARBA" id="ARBA00022982"/>
    </source>
</evidence>
<keyword evidence="8" id="KW-0249">Electron transport</keyword>
<evidence type="ECO:0000313" key="16">
    <source>
        <dbReference type="EMBL" id="GMT27080.1"/>
    </source>
</evidence>
<feature type="transmembrane region" description="Helical" evidence="14">
    <location>
        <begin position="114"/>
        <end position="134"/>
    </location>
</feature>
<dbReference type="SMART" id="SM01117">
    <property type="entry name" value="Cyt-b5"/>
    <property type="match status" value="1"/>
</dbReference>
<keyword evidence="10 14" id="KW-0472">Membrane</keyword>
<evidence type="ECO:0000256" key="13">
    <source>
        <dbReference type="ARBA" id="ARBA00039806"/>
    </source>
</evidence>
<keyword evidence="9" id="KW-0408">Iron</keyword>
<keyword evidence="14" id="KW-1133">Transmembrane helix</keyword>
<dbReference type="EMBL" id="BTSY01000005">
    <property type="protein sequence ID" value="GMT27080.1"/>
    <property type="molecule type" value="Genomic_DNA"/>
</dbReference>
<sequence>QSFTMVAFDALPEMTEAEVAAHTEKDSLWCIIDGIVYDLTKFADEHPGGDQVLVEQAGQDATEPFNDVGHSADAREMAKEYAIGRLKSGEKAAPSKAKAVPSASFKEIMTSPTWTNFLIPTAVGILVFVLYKGVQRLI</sequence>
<gene>
    <name evidence="16" type="ORF">PFISCL1PPCAC_18377</name>
    <name evidence="17" type="ORF">PFISCL1PPCAC_28831</name>
</gene>
<evidence type="ECO:0000256" key="6">
    <source>
        <dbReference type="ARBA" id="ARBA00022824"/>
    </source>
</evidence>
<dbReference type="GO" id="GO:0046872">
    <property type="term" value="F:metal ion binding"/>
    <property type="evidence" value="ECO:0007669"/>
    <property type="project" value="UniProtKB-KW"/>
</dbReference>
<dbReference type="EMBL" id="BTSY01000169">
    <property type="protein sequence ID" value="GMT37534.1"/>
    <property type="molecule type" value="Genomic_DNA"/>
</dbReference>
<keyword evidence="18" id="KW-1185">Reference proteome</keyword>
<evidence type="ECO:0000256" key="4">
    <source>
        <dbReference type="ARBA" id="ARBA00022692"/>
    </source>
</evidence>
<comment type="subcellular location">
    <subcellularLocation>
        <location evidence="1">Endoplasmic reticulum membrane</location>
        <topology evidence="1">Single-pass membrane protein</topology>
        <orientation evidence="1">Cytoplasmic side</orientation>
    </subcellularLocation>
    <subcellularLocation>
        <location evidence="11">Microsome membrane</location>
        <topology evidence="11">Single-pass membrane protein</topology>
        <orientation evidence="11">Cytoplasmic side</orientation>
    </subcellularLocation>
</comment>
<keyword evidence="3" id="KW-0349">Heme</keyword>
<evidence type="ECO:0000256" key="12">
    <source>
        <dbReference type="ARBA" id="ARBA00038168"/>
    </source>
</evidence>
<comment type="caution">
    <text evidence="16">The sequence shown here is derived from an EMBL/GenBank/DDBJ whole genome shotgun (WGS) entry which is preliminary data.</text>
</comment>
<evidence type="ECO:0000256" key="11">
    <source>
        <dbReference type="ARBA" id="ARBA00037877"/>
    </source>
</evidence>
<dbReference type="PANTHER" id="PTHR19359:SF150">
    <property type="entry name" value="CYTOCHROME B5"/>
    <property type="match status" value="1"/>
</dbReference>
<accession>A0AAV5W5R7</accession>
<feature type="domain" description="Cytochrome b5 heme-binding" evidence="15">
    <location>
        <begin position="11"/>
        <end position="87"/>
    </location>
</feature>
<keyword evidence="2" id="KW-0813">Transport</keyword>
<dbReference type="PROSITE" id="PS50255">
    <property type="entry name" value="CYTOCHROME_B5_2"/>
    <property type="match status" value="1"/>
</dbReference>
<name>A0AAV5W5R7_9BILA</name>
<organism evidence="16 18">
    <name type="scientific">Pristionchus fissidentatus</name>
    <dbReference type="NCBI Taxonomy" id="1538716"/>
    <lineage>
        <taxon>Eukaryota</taxon>
        <taxon>Metazoa</taxon>
        <taxon>Ecdysozoa</taxon>
        <taxon>Nematoda</taxon>
        <taxon>Chromadorea</taxon>
        <taxon>Rhabditida</taxon>
        <taxon>Rhabditina</taxon>
        <taxon>Diplogasteromorpha</taxon>
        <taxon>Diplogasteroidea</taxon>
        <taxon>Neodiplogasteridae</taxon>
        <taxon>Pristionchus</taxon>
    </lineage>
</organism>
<comment type="similarity">
    <text evidence="12">Belongs to the cytochrome b5 family.</text>
</comment>
<dbReference type="GO" id="GO:0020037">
    <property type="term" value="F:heme binding"/>
    <property type="evidence" value="ECO:0007669"/>
    <property type="project" value="TreeGrafter"/>
</dbReference>
<evidence type="ECO:0000256" key="14">
    <source>
        <dbReference type="SAM" id="Phobius"/>
    </source>
</evidence>
<evidence type="ECO:0000313" key="17">
    <source>
        <dbReference type="EMBL" id="GMT37534.1"/>
    </source>
</evidence>
<dbReference type="AlphaFoldDB" id="A0AAV5W5R7"/>
<keyword evidence="7" id="KW-0492">Microsome</keyword>
<dbReference type="Proteomes" id="UP001432322">
    <property type="component" value="Unassembled WGS sequence"/>
</dbReference>
<dbReference type="PRINTS" id="PR00363">
    <property type="entry name" value="CYTOCHROMEB5"/>
</dbReference>
<dbReference type="PANTHER" id="PTHR19359">
    <property type="entry name" value="CYTOCHROME B5"/>
    <property type="match status" value="1"/>
</dbReference>
<evidence type="ECO:0000256" key="5">
    <source>
        <dbReference type="ARBA" id="ARBA00022723"/>
    </source>
</evidence>
<evidence type="ECO:0000256" key="10">
    <source>
        <dbReference type="ARBA" id="ARBA00023136"/>
    </source>
</evidence>
<evidence type="ECO:0000256" key="1">
    <source>
        <dbReference type="ARBA" id="ARBA00004131"/>
    </source>
</evidence>
<evidence type="ECO:0000256" key="7">
    <source>
        <dbReference type="ARBA" id="ARBA00022848"/>
    </source>
</evidence>
<keyword evidence="4 14" id="KW-0812">Transmembrane</keyword>
<evidence type="ECO:0000259" key="15">
    <source>
        <dbReference type="PROSITE" id="PS50255"/>
    </source>
</evidence>
<protein>
    <recommendedName>
        <fullName evidence="13">Cytochrome b5</fullName>
    </recommendedName>
</protein>
<dbReference type="SUPFAM" id="SSF55856">
    <property type="entry name" value="Cytochrome b5-like heme/steroid binding domain"/>
    <property type="match status" value="1"/>
</dbReference>
<dbReference type="InterPro" id="IPR036400">
    <property type="entry name" value="Cyt_B5-like_heme/steroid_sf"/>
</dbReference>
<evidence type="ECO:0000256" key="9">
    <source>
        <dbReference type="ARBA" id="ARBA00023004"/>
    </source>
</evidence>
<feature type="non-terminal residue" evidence="16">
    <location>
        <position position="1"/>
    </location>
</feature>
<dbReference type="Gene3D" id="3.10.120.10">
    <property type="entry name" value="Cytochrome b5-like heme/steroid binding domain"/>
    <property type="match status" value="1"/>
</dbReference>
<dbReference type="InterPro" id="IPR001199">
    <property type="entry name" value="Cyt_B5-like_heme/steroid-bd"/>
</dbReference>
<evidence type="ECO:0000256" key="3">
    <source>
        <dbReference type="ARBA" id="ARBA00022617"/>
    </source>
</evidence>